<dbReference type="AlphaFoldDB" id="A0A8T4GZW8"/>
<keyword evidence="2" id="KW-0067">ATP-binding</keyword>
<name>A0A8T4GZW8_9EURY</name>
<dbReference type="PANTHER" id="PTHR43384:SF6">
    <property type="entry name" value="SEPTUM SITE-DETERMINING PROTEIN MIND HOMOLOG, CHLOROPLASTIC"/>
    <property type="match status" value="1"/>
</dbReference>
<dbReference type="GO" id="GO:0051782">
    <property type="term" value="P:negative regulation of cell division"/>
    <property type="evidence" value="ECO:0007669"/>
    <property type="project" value="TreeGrafter"/>
</dbReference>
<dbReference type="PANTHER" id="PTHR43384">
    <property type="entry name" value="SEPTUM SITE-DETERMINING PROTEIN MIND HOMOLOG, CHLOROPLASTIC-RELATED"/>
    <property type="match status" value="1"/>
</dbReference>
<evidence type="ECO:0000256" key="3">
    <source>
        <dbReference type="SAM" id="Coils"/>
    </source>
</evidence>
<keyword evidence="3" id="KW-0175">Coiled coil</keyword>
<dbReference type="RefSeq" id="WP_209492330.1">
    <property type="nucleotide sequence ID" value="NZ_JAGGLC010000005.1"/>
</dbReference>
<dbReference type="SUPFAM" id="SSF52540">
    <property type="entry name" value="P-loop containing nucleoside triphosphate hydrolases"/>
    <property type="match status" value="1"/>
</dbReference>
<keyword evidence="5" id="KW-1185">Reference proteome</keyword>
<dbReference type="GO" id="GO:0009898">
    <property type="term" value="C:cytoplasmic side of plasma membrane"/>
    <property type="evidence" value="ECO:0007669"/>
    <property type="project" value="TreeGrafter"/>
</dbReference>
<gene>
    <name evidence="4" type="ORF">J2753_002490</name>
</gene>
<protein>
    <submittedName>
        <fullName evidence="4">Cellulose biosynthesis protein BcsQ</fullName>
    </submittedName>
</protein>
<evidence type="ECO:0000313" key="4">
    <source>
        <dbReference type="EMBL" id="MBP1987980.1"/>
    </source>
</evidence>
<reference evidence="4" key="1">
    <citation type="submission" date="2021-03" db="EMBL/GenBank/DDBJ databases">
        <title>Genomic Encyclopedia of Type Strains, Phase IV (KMG-IV): sequencing the most valuable type-strain genomes for metagenomic binning, comparative biology and taxonomic classification.</title>
        <authorList>
            <person name="Goeker M."/>
        </authorList>
    </citation>
    <scope>NUCLEOTIDE SEQUENCE</scope>
    <source>
        <strain evidence="4">DSM 26232</strain>
    </source>
</reference>
<keyword evidence="1" id="KW-0547">Nucleotide-binding</keyword>
<dbReference type="GO" id="GO:0005829">
    <property type="term" value="C:cytosol"/>
    <property type="evidence" value="ECO:0007669"/>
    <property type="project" value="TreeGrafter"/>
</dbReference>
<accession>A0A8T4GZW8</accession>
<evidence type="ECO:0000256" key="2">
    <source>
        <dbReference type="ARBA" id="ARBA00022840"/>
    </source>
</evidence>
<dbReference type="EMBL" id="JAGGLC010000005">
    <property type="protein sequence ID" value="MBP1987980.1"/>
    <property type="molecule type" value="Genomic_DNA"/>
</dbReference>
<dbReference type="InterPro" id="IPR050625">
    <property type="entry name" value="ParA/MinD_ATPase"/>
</dbReference>
<feature type="coiled-coil region" evidence="3">
    <location>
        <begin position="112"/>
        <end position="139"/>
    </location>
</feature>
<evidence type="ECO:0000313" key="5">
    <source>
        <dbReference type="Proteomes" id="UP000823736"/>
    </source>
</evidence>
<dbReference type="GO" id="GO:0016887">
    <property type="term" value="F:ATP hydrolysis activity"/>
    <property type="evidence" value="ECO:0007669"/>
    <property type="project" value="TreeGrafter"/>
</dbReference>
<evidence type="ECO:0000256" key="1">
    <source>
        <dbReference type="ARBA" id="ARBA00022741"/>
    </source>
</evidence>
<dbReference type="Gene3D" id="3.40.50.300">
    <property type="entry name" value="P-loop containing nucleotide triphosphate hydrolases"/>
    <property type="match status" value="1"/>
</dbReference>
<organism evidence="4 5">
    <name type="scientific">Halolamina salifodinae</name>
    <dbReference type="NCBI Taxonomy" id="1202767"/>
    <lineage>
        <taxon>Archaea</taxon>
        <taxon>Methanobacteriati</taxon>
        <taxon>Methanobacteriota</taxon>
        <taxon>Stenosarchaea group</taxon>
        <taxon>Halobacteria</taxon>
        <taxon>Halobacteriales</taxon>
        <taxon>Haloferacaceae</taxon>
    </lineage>
</organism>
<dbReference type="Proteomes" id="UP000823736">
    <property type="component" value="Unassembled WGS sequence"/>
</dbReference>
<dbReference type="GO" id="GO:0005524">
    <property type="term" value="F:ATP binding"/>
    <property type="evidence" value="ECO:0007669"/>
    <property type="project" value="UniProtKB-KW"/>
</dbReference>
<dbReference type="OrthoDB" id="313523at2157"/>
<proteinExistence type="predicted"/>
<comment type="caution">
    <text evidence="4">The sequence shown here is derived from an EMBL/GenBank/DDBJ whole genome shotgun (WGS) entry which is preliminary data.</text>
</comment>
<sequence length="261" mass="26601">MPVTTAALVGATGGAGTTRSCLELATALAAAGDDVAVLDAAYDTQGLSRHLPGRIDPDATALVTDASERPLSAGLTDYDPDRDASALEAADLPERGRIACLPACAPFERLARAKTAEAAQELERRIDEAAAEFDRVLIDTPPLGSNPAVAAVTAADRIAVVAPAIERGVDAAQMTRGRLQDVGTNADAVFAVDRAGENAFPEADADAVLPQFAGDAPAGLETEAGVETLAKSSEAVFDRSLNLPLAEGGIVETVASLGADR</sequence>
<dbReference type="InterPro" id="IPR027417">
    <property type="entry name" value="P-loop_NTPase"/>
</dbReference>